<proteinExistence type="predicted"/>
<keyword evidence="3" id="KW-1185">Reference proteome</keyword>
<accession>A0ABW7Q887</accession>
<evidence type="ECO:0008006" key="4">
    <source>
        <dbReference type="Google" id="ProtNLM"/>
    </source>
</evidence>
<feature type="transmembrane region" description="Helical" evidence="1">
    <location>
        <begin position="85"/>
        <end position="109"/>
    </location>
</feature>
<feature type="transmembrane region" description="Helical" evidence="1">
    <location>
        <begin position="188"/>
        <end position="212"/>
    </location>
</feature>
<feature type="transmembrane region" description="Helical" evidence="1">
    <location>
        <begin position="224"/>
        <end position="243"/>
    </location>
</feature>
<feature type="transmembrane region" description="Helical" evidence="1">
    <location>
        <begin position="20"/>
        <end position="41"/>
    </location>
</feature>
<protein>
    <recommendedName>
        <fullName evidence="4">DUF998 domain-containing protein</fullName>
    </recommendedName>
</protein>
<evidence type="ECO:0000313" key="3">
    <source>
        <dbReference type="Proteomes" id="UP001610861"/>
    </source>
</evidence>
<gene>
    <name evidence="2" type="ORF">ACH3VR_11965</name>
</gene>
<dbReference type="RefSeq" id="WP_397556537.1">
    <property type="nucleotide sequence ID" value="NZ_JBIQWL010000004.1"/>
</dbReference>
<feature type="transmembrane region" description="Helical" evidence="1">
    <location>
        <begin position="280"/>
        <end position="305"/>
    </location>
</feature>
<feature type="transmembrane region" description="Helical" evidence="1">
    <location>
        <begin position="121"/>
        <end position="140"/>
    </location>
</feature>
<keyword evidence="1" id="KW-1133">Transmembrane helix</keyword>
<keyword evidence="1" id="KW-0812">Transmembrane</keyword>
<feature type="transmembrane region" description="Helical" evidence="1">
    <location>
        <begin position="249"/>
        <end position="268"/>
    </location>
</feature>
<sequence>MTPEPLAAPPRERTLESISLAIGAGSFILVALAAVITFRFGPAPIAGPDSVGQFSAVSSAVVAILAFVGGRLVARRERYGILDVVDLAALAFAHAVIALLSWTLVSVIFEQAFIGAEVFPIAVILLSGAVASVTGYVAFFSGTHMDLQLLAIVLATFLVEGIVASMLTATDPLWWQEHLSSLGVTGDFSSLAFNLTLIVAGIIVTTLARAATMGIPTTNPNGIARVRLSLILVGVFLAFVGVFPVDDWFWIHTAFASGMAVVYAVLVIRLPVWIPGMARFFIYLGWVFLAVVVALGVFYAIGYYTLTAVELVAGTLVFTWIILFIRSAAALQEDLRREE</sequence>
<comment type="caution">
    <text evidence="2">The sequence shown here is derived from an EMBL/GenBank/DDBJ whole genome shotgun (WGS) entry which is preliminary data.</text>
</comment>
<dbReference type="Proteomes" id="UP001610861">
    <property type="component" value="Unassembled WGS sequence"/>
</dbReference>
<evidence type="ECO:0000313" key="2">
    <source>
        <dbReference type="EMBL" id="MFH8251075.1"/>
    </source>
</evidence>
<feature type="transmembrane region" description="Helical" evidence="1">
    <location>
        <begin position="311"/>
        <end position="331"/>
    </location>
</feature>
<feature type="transmembrane region" description="Helical" evidence="1">
    <location>
        <begin position="53"/>
        <end position="73"/>
    </location>
</feature>
<keyword evidence="1" id="KW-0472">Membrane</keyword>
<name>A0ABW7Q887_9MICO</name>
<organism evidence="2 3">
    <name type="scientific">Microbacterium alkaliflavum</name>
    <dbReference type="NCBI Taxonomy" id="3248839"/>
    <lineage>
        <taxon>Bacteria</taxon>
        <taxon>Bacillati</taxon>
        <taxon>Actinomycetota</taxon>
        <taxon>Actinomycetes</taxon>
        <taxon>Micrococcales</taxon>
        <taxon>Microbacteriaceae</taxon>
        <taxon>Microbacterium</taxon>
    </lineage>
</organism>
<reference evidence="2 3" key="1">
    <citation type="submission" date="2024-09" db="EMBL/GenBank/DDBJ databases">
        <authorList>
            <person name="Pan X."/>
        </authorList>
    </citation>
    <scope>NUCLEOTIDE SEQUENCE [LARGE SCALE GENOMIC DNA]</scope>
    <source>
        <strain evidence="2 3">B2969</strain>
    </source>
</reference>
<feature type="transmembrane region" description="Helical" evidence="1">
    <location>
        <begin position="147"/>
        <end position="168"/>
    </location>
</feature>
<evidence type="ECO:0000256" key="1">
    <source>
        <dbReference type="SAM" id="Phobius"/>
    </source>
</evidence>
<dbReference type="EMBL" id="JBIQWL010000004">
    <property type="protein sequence ID" value="MFH8251075.1"/>
    <property type="molecule type" value="Genomic_DNA"/>
</dbReference>